<keyword evidence="3" id="KW-0150">Chloroplast</keyword>
<evidence type="ECO:0000256" key="1">
    <source>
        <dbReference type="ARBA" id="ARBA00010045"/>
    </source>
</evidence>
<dbReference type="EMBL" id="MG677935">
    <property type="protein sequence ID" value="AUW36442.1"/>
    <property type="molecule type" value="Genomic_DNA"/>
</dbReference>
<dbReference type="SUPFAM" id="SSF64496">
    <property type="entry name" value="DNA-binding domain of intron-encoded endonucleases"/>
    <property type="match status" value="1"/>
</dbReference>
<dbReference type="AlphaFoldDB" id="A0A2K9YRJ9"/>
<dbReference type="InterPro" id="IPR035901">
    <property type="entry name" value="GIY-YIG_endonuc_sf"/>
</dbReference>
<dbReference type="Gene3D" id="3.40.1440.10">
    <property type="entry name" value="GIY-YIG endonuclease"/>
    <property type="match status" value="1"/>
</dbReference>
<proteinExistence type="predicted"/>
<evidence type="ECO:0000313" key="3">
    <source>
        <dbReference type="EMBL" id="AUW36442.1"/>
    </source>
</evidence>
<dbReference type="InterPro" id="IPR000305">
    <property type="entry name" value="GIY-YIG_endonuc"/>
</dbReference>
<organism evidence="3">
    <name type="scientific">Haematococcus lacustris</name>
    <name type="common">Green alga</name>
    <name type="synonym">Haematococcus pluvialis</name>
    <dbReference type="NCBI Taxonomy" id="44745"/>
    <lineage>
        <taxon>Eukaryota</taxon>
        <taxon>Viridiplantae</taxon>
        <taxon>Chlorophyta</taxon>
        <taxon>core chlorophytes</taxon>
        <taxon>Chlorophyceae</taxon>
        <taxon>CS clade</taxon>
        <taxon>Chlamydomonadales</taxon>
        <taxon>Haematococcaceae</taxon>
        <taxon>Haematococcus</taxon>
    </lineage>
</organism>
<reference evidence="3" key="1">
    <citation type="submission" date="2017-12" db="EMBL/GenBank/DDBJ databases">
        <authorList>
            <person name="Hurst M.R.H."/>
        </authorList>
    </citation>
    <scope>NUCLEOTIDE SEQUENCE</scope>
    <source>
        <strain evidence="3">UTEX 2505</strain>
    </source>
</reference>
<comment type="similarity">
    <text evidence="1">To endonucleases of group I introns of fungi and phage.</text>
</comment>
<feature type="domain" description="GIY-YIG" evidence="2">
    <location>
        <begin position="125"/>
        <end position="216"/>
    </location>
</feature>
<dbReference type="Pfam" id="PF01541">
    <property type="entry name" value="GIY-YIG"/>
    <property type="match status" value="1"/>
</dbReference>
<keyword evidence="3" id="KW-0378">Hydrolase</keyword>
<keyword evidence="3" id="KW-0255">Endonuclease</keyword>
<dbReference type="GO" id="GO:0003677">
    <property type="term" value="F:DNA binding"/>
    <property type="evidence" value="ECO:0007669"/>
    <property type="project" value="InterPro"/>
</dbReference>
<protein>
    <submittedName>
        <fullName evidence="3">Group I intron GIY-YIG endonuclease</fullName>
    </submittedName>
</protein>
<dbReference type="InterPro" id="IPR003611">
    <property type="entry name" value="NUMOD3"/>
</dbReference>
<dbReference type="SUPFAM" id="SSF82771">
    <property type="entry name" value="GIY-YIG endonuclease"/>
    <property type="match status" value="1"/>
</dbReference>
<dbReference type="PROSITE" id="PS50164">
    <property type="entry name" value="GIY_YIG"/>
    <property type="match status" value="1"/>
</dbReference>
<accession>A0A2K9YRJ9</accession>
<dbReference type="GO" id="GO:0004519">
    <property type="term" value="F:endonuclease activity"/>
    <property type="evidence" value="ECO:0007669"/>
    <property type="project" value="UniProtKB-KW"/>
</dbReference>
<evidence type="ECO:0000259" key="2">
    <source>
        <dbReference type="PROSITE" id="PS50164"/>
    </source>
</evidence>
<name>A0A2K9YRJ9_HAELA</name>
<dbReference type="Pfam" id="PF07460">
    <property type="entry name" value="NUMOD3"/>
    <property type="match status" value="1"/>
</dbReference>
<dbReference type="SMART" id="SM00465">
    <property type="entry name" value="GIYc"/>
    <property type="match status" value="1"/>
</dbReference>
<geneLocation type="chloroplast" evidence="3"/>
<keyword evidence="3" id="KW-0540">Nuclease</keyword>
<keyword evidence="3" id="KW-0934">Plastid</keyword>
<dbReference type="CDD" id="cd10437">
    <property type="entry name" value="GIY-YIG_HE_I-TevI_like"/>
    <property type="match status" value="1"/>
</dbReference>
<gene>
    <name evidence="3" type="ORF">SG3EUKT974654.1</name>
</gene>
<sequence length="301" mass="35060">MFYVKNQIVPCEGKLETCLNGKNPWFINNKDNSVSNQIKSLFLLFFYNFRVLEKSQLYLHKNANINATKVQIDINQSVDQIDTDQMDTEQIDTEQIDTELIDTDLIISKQSVDQLNSMRRIIPRKKPGLYMIRCKKNDKRYYGETKNVQGRLASHKSYLTRNIHPNALMQHDWNTYGQENFEFTTLFMGVEWVNYQSRIDKETLLIVQDGKLCYNYLLGNKKPGEKNPFYGKQHSEETKKRIGLAMKGRPNELLGRSIKLLGEVYTSIAEASRQTGMARKTIRKRLNDVNDPSCIEINNNK</sequence>